<organism evidence="1 2">
    <name type="scientific">Monosiga brevicollis</name>
    <name type="common">Choanoflagellate</name>
    <dbReference type="NCBI Taxonomy" id="81824"/>
    <lineage>
        <taxon>Eukaryota</taxon>
        <taxon>Choanoflagellata</taxon>
        <taxon>Craspedida</taxon>
        <taxon>Salpingoecidae</taxon>
        <taxon>Monosiga</taxon>
    </lineage>
</organism>
<accession>A9VA03</accession>
<dbReference type="Proteomes" id="UP000001357">
    <property type="component" value="Unassembled WGS sequence"/>
</dbReference>
<dbReference type="AlphaFoldDB" id="A9VA03"/>
<feature type="non-terminal residue" evidence="1">
    <location>
        <position position="61"/>
    </location>
</feature>
<protein>
    <submittedName>
        <fullName evidence="1">Uncharacterized protein</fullName>
    </submittedName>
</protein>
<dbReference type="RefSeq" id="XP_001749594.1">
    <property type="nucleotide sequence ID" value="XM_001749542.1"/>
</dbReference>
<name>A9VA03_MONBE</name>
<dbReference type="EMBL" id="CH991572">
    <property type="protein sequence ID" value="EDQ85645.1"/>
    <property type="molecule type" value="Genomic_DNA"/>
</dbReference>
<gene>
    <name evidence="1" type="ORF">MONBRDRAFT_38767</name>
</gene>
<evidence type="ECO:0000313" key="2">
    <source>
        <dbReference type="Proteomes" id="UP000001357"/>
    </source>
</evidence>
<proteinExistence type="predicted"/>
<evidence type="ECO:0000313" key="1">
    <source>
        <dbReference type="EMBL" id="EDQ85645.1"/>
    </source>
</evidence>
<dbReference type="InParanoid" id="A9VA03"/>
<dbReference type="GeneID" id="5894853"/>
<keyword evidence="2" id="KW-1185">Reference proteome</keyword>
<reference evidence="1 2" key="1">
    <citation type="journal article" date="2008" name="Nature">
        <title>The genome of the choanoflagellate Monosiga brevicollis and the origin of metazoans.</title>
        <authorList>
            <consortium name="JGI Sequencing"/>
            <person name="King N."/>
            <person name="Westbrook M.J."/>
            <person name="Young S.L."/>
            <person name="Kuo A."/>
            <person name="Abedin M."/>
            <person name="Chapman J."/>
            <person name="Fairclough S."/>
            <person name="Hellsten U."/>
            <person name="Isogai Y."/>
            <person name="Letunic I."/>
            <person name="Marr M."/>
            <person name="Pincus D."/>
            <person name="Putnam N."/>
            <person name="Rokas A."/>
            <person name="Wright K.J."/>
            <person name="Zuzow R."/>
            <person name="Dirks W."/>
            <person name="Good M."/>
            <person name="Goodstein D."/>
            <person name="Lemons D."/>
            <person name="Li W."/>
            <person name="Lyons J.B."/>
            <person name="Morris A."/>
            <person name="Nichols S."/>
            <person name="Richter D.J."/>
            <person name="Salamov A."/>
            <person name="Bork P."/>
            <person name="Lim W.A."/>
            <person name="Manning G."/>
            <person name="Miller W.T."/>
            <person name="McGinnis W."/>
            <person name="Shapiro H."/>
            <person name="Tjian R."/>
            <person name="Grigoriev I.V."/>
            <person name="Rokhsar D."/>
        </authorList>
    </citation>
    <scope>NUCLEOTIDE SEQUENCE [LARGE SCALE GENOMIC DNA]</scope>
    <source>
        <strain evidence="2">MX1 / ATCC 50154</strain>
    </source>
</reference>
<dbReference type="KEGG" id="mbr:MONBRDRAFT_38767"/>
<sequence length="61" mass="6506">MTLVALGPTTAAALRDHCERTNLSWRIFQSTKPNPAALCETLRQAARATGSNYGTTDAGID</sequence>